<protein>
    <submittedName>
        <fullName evidence="1">Uncharacterized protein</fullName>
    </submittedName>
</protein>
<accession>Q2S625</accession>
<dbReference type="STRING" id="309807.SRU_0205"/>
<proteinExistence type="predicted"/>
<dbReference type="KEGG" id="sru:SRU_0205"/>
<dbReference type="Proteomes" id="UP000008674">
    <property type="component" value="Chromosome"/>
</dbReference>
<dbReference type="EnsemblBacteria" id="ABC43849">
    <property type="protein sequence ID" value="ABC43849"/>
    <property type="gene ID" value="SRU_0205"/>
</dbReference>
<gene>
    <name evidence="1" type="ordered locus">SRU_0205</name>
</gene>
<keyword evidence="2" id="KW-1185">Reference proteome</keyword>
<dbReference type="EMBL" id="CP000159">
    <property type="protein sequence ID" value="ABC43849.1"/>
    <property type="molecule type" value="Genomic_DNA"/>
</dbReference>
<sequence>MAPLTGHIHKARMRVPLGHKMKKIVVVGNDNVALLACKFEMLCVACTLTGGKK</sequence>
<dbReference type="AlphaFoldDB" id="Q2S625"/>
<name>Q2S625_SALRD</name>
<dbReference type="HOGENOM" id="CLU_3066064_0_0_10"/>
<evidence type="ECO:0000313" key="1">
    <source>
        <dbReference type="EMBL" id="ABC43849.1"/>
    </source>
</evidence>
<evidence type="ECO:0000313" key="2">
    <source>
        <dbReference type="Proteomes" id="UP000008674"/>
    </source>
</evidence>
<organism evidence="1 2">
    <name type="scientific">Salinibacter ruber (strain DSM 13855 / M31)</name>
    <dbReference type="NCBI Taxonomy" id="309807"/>
    <lineage>
        <taxon>Bacteria</taxon>
        <taxon>Pseudomonadati</taxon>
        <taxon>Rhodothermota</taxon>
        <taxon>Rhodothermia</taxon>
        <taxon>Rhodothermales</taxon>
        <taxon>Salinibacteraceae</taxon>
        <taxon>Salinibacter</taxon>
    </lineage>
</organism>
<reference evidence="1 2" key="1">
    <citation type="journal article" date="2005" name="Proc. Natl. Acad. Sci. U.S.A.">
        <title>The genome of Salinibacter ruber: convergence and gene exchange among hyperhalophilic bacteria and archaea.</title>
        <authorList>
            <person name="Mongodin E.F."/>
            <person name="Nelson K.E."/>
            <person name="Daugherty S."/>
            <person name="Deboy R.T."/>
            <person name="Wister J."/>
            <person name="Khouri H."/>
            <person name="Weidman J."/>
            <person name="Walsh D.A."/>
            <person name="Papke R.T."/>
            <person name="Sanchez Perez G."/>
            <person name="Sharma A.K."/>
            <person name="Nesbo C.L."/>
            <person name="MacLeod D."/>
            <person name="Bapteste E."/>
            <person name="Doolittle W.F."/>
            <person name="Charlebois R.L."/>
            <person name="Legault B."/>
            <person name="Rodriguez-Valera F."/>
        </authorList>
    </citation>
    <scope>NUCLEOTIDE SEQUENCE [LARGE SCALE GENOMIC DNA]</scope>
    <source>
        <strain evidence="2">DSM 13855 / CECT 5946 / M31</strain>
    </source>
</reference>